<feature type="domain" description="tRNA-specific 2-thiouridylase MnmA-like C-terminal" evidence="1">
    <location>
        <begin position="188"/>
        <end position="229"/>
    </location>
</feature>
<organism evidence="2 3">
    <name type="scientific">Paragonimus westermani</name>
    <dbReference type="NCBI Taxonomy" id="34504"/>
    <lineage>
        <taxon>Eukaryota</taxon>
        <taxon>Metazoa</taxon>
        <taxon>Spiralia</taxon>
        <taxon>Lophotrochozoa</taxon>
        <taxon>Platyhelminthes</taxon>
        <taxon>Trematoda</taxon>
        <taxon>Digenea</taxon>
        <taxon>Plagiorchiida</taxon>
        <taxon>Troglotremata</taxon>
        <taxon>Troglotrematidae</taxon>
        <taxon>Paragonimus</taxon>
    </lineage>
</organism>
<comment type="caution">
    <text evidence="2">The sequence shown here is derived from an EMBL/GenBank/DDBJ whole genome shotgun (WGS) entry which is preliminary data.</text>
</comment>
<dbReference type="EMBL" id="QNGE01002235">
    <property type="protein sequence ID" value="KAA3675937.1"/>
    <property type="molecule type" value="Genomic_DNA"/>
</dbReference>
<dbReference type="GO" id="GO:0002143">
    <property type="term" value="P:tRNA wobble position uridine thiolation"/>
    <property type="evidence" value="ECO:0007669"/>
    <property type="project" value="TreeGrafter"/>
</dbReference>
<keyword evidence="2" id="KW-0808">Transferase</keyword>
<dbReference type="Gene3D" id="2.30.30.280">
    <property type="entry name" value="Adenine nucleotide alpha hydrolases-like domains"/>
    <property type="match status" value="1"/>
</dbReference>
<keyword evidence="3" id="KW-1185">Reference proteome</keyword>
<dbReference type="Proteomes" id="UP000324629">
    <property type="component" value="Unassembled WGS sequence"/>
</dbReference>
<protein>
    <submittedName>
        <fullName evidence="2">tRNA-5-taurinomethyluridine 2-sulfurtransferase</fullName>
    </submittedName>
</protein>
<evidence type="ECO:0000259" key="1">
    <source>
        <dbReference type="Pfam" id="PF20258"/>
    </source>
</evidence>
<dbReference type="Pfam" id="PF20258">
    <property type="entry name" value="tRNA_Me_trans_C"/>
    <property type="match status" value="1"/>
</dbReference>
<name>A0A5J4NK49_9TREM</name>
<dbReference type="InterPro" id="IPR046885">
    <property type="entry name" value="MnmA-like_C"/>
</dbReference>
<dbReference type="InterPro" id="IPR023382">
    <property type="entry name" value="MnmA-like_central_sf"/>
</dbReference>
<reference evidence="2 3" key="1">
    <citation type="journal article" date="2019" name="Gigascience">
        <title>Whole-genome sequence of the oriental lung fluke Paragonimus westermani.</title>
        <authorList>
            <person name="Oey H."/>
            <person name="Zakrzewski M."/>
            <person name="Narain K."/>
            <person name="Devi K.R."/>
            <person name="Agatsuma T."/>
            <person name="Nawaratna S."/>
            <person name="Gobert G.N."/>
            <person name="Jones M.K."/>
            <person name="Ragan M.A."/>
            <person name="McManus D.P."/>
            <person name="Krause L."/>
        </authorList>
    </citation>
    <scope>NUCLEOTIDE SEQUENCE [LARGE SCALE GENOMIC DNA]</scope>
    <source>
        <strain evidence="2 3">IND2009</strain>
    </source>
</reference>
<evidence type="ECO:0000313" key="3">
    <source>
        <dbReference type="Proteomes" id="UP000324629"/>
    </source>
</evidence>
<dbReference type="PANTHER" id="PTHR11933:SF5">
    <property type="entry name" value="MITOCHONDRIAL TRNA-SPECIFIC 2-THIOURIDYLASE 1"/>
    <property type="match status" value="1"/>
</dbReference>
<accession>A0A5J4NK49</accession>
<dbReference type="GO" id="GO:0005739">
    <property type="term" value="C:mitochondrion"/>
    <property type="evidence" value="ECO:0007669"/>
    <property type="project" value="TreeGrafter"/>
</dbReference>
<sequence>MDRSTHLTASPEALTVKCFLHSLQYLTPKAGLFKEFLTGLVLDEHRGRESSFYLSHTFSSDRAARYSTGVHHYTLGQRANIMRADGPFYIAQMDFHTQDIYVVRDPYHPCLFMRKCWTAPAVWINSSPPNLPSSDVQFQWQNKWRSVTCKIEPYDNLVDAAMSVHPCADKKLSVPVGDHLLQTMDTDCEADRHVGPCLSITLDEPMRCIASGQWAALYAGNRCLGGAMICGSVSLWDEGRETPYTEWDYARYELDYHTVNIRSAVN</sequence>
<evidence type="ECO:0000313" key="2">
    <source>
        <dbReference type="EMBL" id="KAA3675937.1"/>
    </source>
</evidence>
<dbReference type="AlphaFoldDB" id="A0A5J4NK49"/>
<dbReference type="Gene3D" id="2.40.30.10">
    <property type="entry name" value="Translation factors"/>
    <property type="match status" value="1"/>
</dbReference>
<gene>
    <name evidence="2" type="ORF">DEA37_0001542</name>
</gene>
<proteinExistence type="predicted"/>
<dbReference type="GO" id="GO:0016783">
    <property type="term" value="F:sulfurtransferase activity"/>
    <property type="evidence" value="ECO:0007669"/>
    <property type="project" value="InterPro"/>
</dbReference>
<dbReference type="PANTHER" id="PTHR11933">
    <property type="entry name" value="TRNA 5-METHYLAMINOMETHYL-2-THIOURIDYLATE -METHYLTRANSFERASE"/>
    <property type="match status" value="1"/>
</dbReference>